<protein>
    <submittedName>
        <fullName evidence="1">Aminoglycoside phosphotransferase</fullName>
    </submittedName>
</protein>
<dbReference type="Proteomes" id="UP001215712">
    <property type="component" value="Unassembled WGS sequence"/>
</dbReference>
<gene>
    <name evidence="1" type="ORF">N7493_008637</name>
</gene>
<name>A0AAD6MTZ2_9EURO</name>
<comment type="caution">
    <text evidence="1">The sequence shown here is derived from an EMBL/GenBank/DDBJ whole genome shotgun (WGS) entry which is preliminary data.</text>
</comment>
<keyword evidence="2" id="KW-1185">Reference proteome</keyword>
<reference evidence="1" key="2">
    <citation type="submission" date="2023-01" db="EMBL/GenBank/DDBJ databases">
        <authorList>
            <person name="Petersen C."/>
        </authorList>
    </citation>
    <scope>NUCLEOTIDE SEQUENCE</scope>
    <source>
        <strain evidence="1">IBT 17514</strain>
    </source>
</reference>
<dbReference type="PANTHER" id="PTHR21310:SF37">
    <property type="entry name" value="AMINOGLYCOSIDE PHOSPHOTRANSFERASE DOMAIN-CONTAINING PROTEIN"/>
    <property type="match status" value="1"/>
</dbReference>
<dbReference type="PANTHER" id="PTHR21310">
    <property type="entry name" value="AMINOGLYCOSIDE PHOSPHOTRANSFERASE-RELATED-RELATED"/>
    <property type="match status" value="1"/>
</dbReference>
<dbReference type="EMBL" id="JAQJAN010000012">
    <property type="protein sequence ID" value="KAJ5716726.1"/>
    <property type="molecule type" value="Genomic_DNA"/>
</dbReference>
<evidence type="ECO:0000313" key="2">
    <source>
        <dbReference type="Proteomes" id="UP001215712"/>
    </source>
</evidence>
<accession>A0AAD6MTZ2</accession>
<dbReference type="InterPro" id="IPR051678">
    <property type="entry name" value="AGP_Transferase"/>
</dbReference>
<dbReference type="AlphaFoldDB" id="A0AAD6MTZ2"/>
<dbReference type="SUPFAM" id="SSF56112">
    <property type="entry name" value="Protein kinase-like (PK-like)"/>
    <property type="match status" value="1"/>
</dbReference>
<reference evidence="1" key="1">
    <citation type="journal article" date="2023" name="IMA Fungus">
        <title>Comparative genomic study of the Penicillium genus elucidates a diverse pangenome and 15 lateral gene transfer events.</title>
        <authorList>
            <person name="Petersen C."/>
            <person name="Sorensen T."/>
            <person name="Nielsen M.R."/>
            <person name="Sondergaard T.E."/>
            <person name="Sorensen J.L."/>
            <person name="Fitzpatrick D.A."/>
            <person name="Frisvad J.C."/>
            <person name="Nielsen K.L."/>
        </authorList>
    </citation>
    <scope>NUCLEOTIDE SEQUENCE</scope>
    <source>
        <strain evidence="1">IBT 17514</strain>
    </source>
</reference>
<evidence type="ECO:0000313" key="1">
    <source>
        <dbReference type="EMBL" id="KAJ5716726.1"/>
    </source>
</evidence>
<organism evidence="1 2">
    <name type="scientific">Penicillium malachiteum</name>
    <dbReference type="NCBI Taxonomy" id="1324776"/>
    <lineage>
        <taxon>Eukaryota</taxon>
        <taxon>Fungi</taxon>
        <taxon>Dikarya</taxon>
        <taxon>Ascomycota</taxon>
        <taxon>Pezizomycotina</taxon>
        <taxon>Eurotiomycetes</taxon>
        <taxon>Eurotiomycetidae</taxon>
        <taxon>Eurotiales</taxon>
        <taxon>Aspergillaceae</taxon>
        <taxon>Penicillium</taxon>
    </lineage>
</organism>
<sequence>MKPRLSYDDQAWERGTIIYQHWYKYLEEDADPFNAVGRFLATQFYPREWCDFDIFALGGFKVCFRIVFTDTTTALIRFPLPGIIMLPEEKVRNEVRAMRFILEQTQKPHTIPIRVPSVLLSGKKDSPGKLGPFIVMEYIEHEQSICRLLERLESDPIAVPYWILLSTRIVLSLPTITLSKIGSVGLEEDNSTWRVFDRPLSYSMNEIVQLGTLPRIVLLEALATLHISHLISPRNDSIDSEDDCRRKFVARILFQRIVQDEKLRKNWLYYETGPFPIWCDDFRPENVLVDKDENIAGVVEWWSGGVVDWEFTYAAPVEFSYSPPWWLLLEKPEYWTKGLDDWCIQYEHRLPRFLKALADCEDEAIHNGQLLDTQGISGAMRDIYWQKIDQRFFGPNQRADPEDAWKERLSLLTPEETEYINECVRVKSEEMETRALA</sequence>
<dbReference type="InterPro" id="IPR011009">
    <property type="entry name" value="Kinase-like_dom_sf"/>
</dbReference>
<proteinExistence type="predicted"/>